<comment type="caution">
    <text evidence="1">The sequence shown here is derived from an EMBL/GenBank/DDBJ whole genome shotgun (WGS) entry which is preliminary data.</text>
</comment>
<reference evidence="1" key="1">
    <citation type="submission" date="2019-10" db="EMBL/GenBank/DDBJ databases">
        <title>Nonomuraea sp. nov., isolated from Phyllanthus amarus.</title>
        <authorList>
            <person name="Klykleung N."/>
            <person name="Tanasupawat S."/>
        </authorList>
    </citation>
    <scope>NUCLEOTIDE SEQUENCE [LARGE SCALE GENOMIC DNA]</scope>
    <source>
        <strain evidence="1">3MP-10</strain>
    </source>
</reference>
<dbReference type="EMBL" id="VDLY02000013">
    <property type="protein sequence ID" value="KAB8162951.1"/>
    <property type="molecule type" value="Genomic_DNA"/>
</dbReference>
<proteinExistence type="predicted"/>
<name>A0A5N6A2M3_9ACTN</name>
<organism evidence="1 2">
    <name type="scientific">Streptomyces mimosae</name>
    <dbReference type="NCBI Taxonomy" id="2586635"/>
    <lineage>
        <taxon>Bacteria</taxon>
        <taxon>Bacillati</taxon>
        <taxon>Actinomycetota</taxon>
        <taxon>Actinomycetes</taxon>
        <taxon>Kitasatosporales</taxon>
        <taxon>Streptomycetaceae</taxon>
        <taxon>Streptomyces</taxon>
    </lineage>
</organism>
<gene>
    <name evidence="1" type="ORF">FH607_020150</name>
</gene>
<dbReference type="AlphaFoldDB" id="A0A5N6A2M3"/>
<evidence type="ECO:0000313" key="2">
    <source>
        <dbReference type="Proteomes" id="UP000314251"/>
    </source>
</evidence>
<dbReference type="Proteomes" id="UP000314251">
    <property type="component" value="Unassembled WGS sequence"/>
</dbReference>
<evidence type="ECO:0000313" key="1">
    <source>
        <dbReference type="EMBL" id="KAB8162951.1"/>
    </source>
</evidence>
<sequence>MTPQQPSEAFAVEEEQRGDGMVAYAAAHPGVTGGLWRECAQQAFATAAAHTAQPNLGEAS</sequence>
<dbReference type="RefSeq" id="WP_139670559.1">
    <property type="nucleotide sequence ID" value="NZ_VDLY02000013.1"/>
</dbReference>
<accession>A0A5N6A2M3</accession>
<protein>
    <submittedName>
        <fullName evidence="1">Uncharacterized protein</fullName>
    </submittedName>
</protein>
<keyword evidence="2" id="KW-1185">Reference proteome</keyword>